<name>A0A6S7AUV3_9BURK</name>
<gene>
    <name evidence="2" type="ORF">LMG28138_00128</name>
</gene>
<organism evidence="2 3">
    <name type="scientific">Pararobbsia alpina</name>
    <dbReference type="NCBI Taxonomy" id="621374"/>
    <lineage>
        <taxon>Bacteria</taxon>
        <taxon>Pseudomonadati</taxon>
        <taxon>Pseudomonadota</taxon>
        <taxon>Betaproteobacteria</taxon>
        <taxon>Burkholderiales</taxon>
        <taxon>Burkholderiaceae</taxon>
        <taxon>Pararobbsia</taxon>
    </lineage>
</organism>
<evidence type="ECO:0000313" key="2">
    <source>
        <dbReference type="EMBL" id="CAB3776328.1"/>
    </source>
</evidence>
<evidence type="ECO:0000256" key="1">
    <source>
        <dbReference type="SAM" id="MobiDB-lite"/>
    </source>
</evidence>
<feature type="compositionally biased region" description="Basic and acidic residues" evidence="1">
    <location>
        <begin position="163"/>
        <end position="177"/>
    </location>
</feature>
<feature type="region of interest" description="Disordered" evidence="1">
    <location>
        <begin position="162"/>
        <end position="185"/>
    </location>
</feature>
<dbReference type="Pfam" id="PF10667">
    <property type="entry name" value="DUF2486"/>
    <property type="match status" value="1"/>
</dbReference>
<keyword evidence="3" id="KW-1185">Reference proteome</keyword>
<reference evidence="2 3" key="1">
    <citation type="submission" date="2020-04" db="EMBL/GenBank/DDBJ databases">
        <authorList>
            <person name="De Canck E."/>
        </authorList>
    </citation>
    <scope>NUCLEOTIDE SEQUENCE [LARGE SCALE GENOMIC DNA]</scope>
    <source>
        <strain evidence="2 3">LMG 28138</strain>
    </source>
</reference>
<dbReference type="Proteomes" id="UP000494115">
    <property type="component" value="Unassembled WGS sequence"/>
</dbReference>
<dbReference type="AlphaFoldDB" id="A0A6S7AUV3"/>
<dbReference type="EMBL" id="CADIKM010000001">
    <property type="protein sequence ID" value="CAB3776328.1"/>
    <property type="molecule type" value="Genomic_DNA"/>
</dbReference>
<dbReference type="InterPro" id="IPR018924">
    <property type="entry name" value="DUF2486"/>
</dbReference>
<evidence type="ECO:0008006" key="4">
    <source>
        <dbReference type="Google" id="ProtNLM"/>
    </source>
</evidence>
<sequence length="462" mass="49424">MRDDDLSIPVLADILEPGDPAKADPAVPRRPMDHAWTDALAREVHGEPLAAIPMLNDVLVPGDSARAQHSPPPADSGLTIPLLTEVLSDHNPVTGLSYDETRGAPIPMLTDVIADFDEAVVEDEAQAGARAEAQATNLSAKPFAFELDDVPPLPDVSVDEAAPVERHAPPEWHEARTEPPVSTHSPIDLSALASSIEANLLDSELPFRAYGEFPGEPAPTPIDVGDSALPPSWPMDKVPLPFGSGEPEVPVQESPETEAFAHDPTPLRAVIAPESSDADTVSAYPVPFEPIATEPLPEAAQAEVTQAEVAEPEAVQPEAVDPEVAQPEALQPEALQAEVVQPEAEFSAPAMSAEDADHLAAMLSQPEPVAAELNQPQPEYLSPLAIVPAQTEIDHVAADVRARALRYLASEGHALIESRCQEQAVWLAHRITREIAATLEREIGQWVQDALNEALQKRLPPR</sequence>
<feature type="region of interest" description="Disordered" evidence="1">
    <location>
        <begin position="299"/>
        <end position="323"/>
    </location>
</feature>
<proteinExistence type="predicted"/>
<protein>
    <recommendedName>
        <fullName evidence="4">DUF2486 domain-containing protein</fullName>
    </recommendedName>
</protein>
<evidence type="ECO:0000313" key="3">
    <source>
        <dbReference type="Proteomes" id="UP000494115"/>
    </source>
</evidence>
<accession>A0A6S7AUV3</accession>
<dbReference type="RefSeq" id="WP_175102695.1">
    <property type="nucleotide sequence ID" value="NZ_CADIKM010000001.1"/>
</dbReference>